<name>A0ABM8VDT6_9BACL</name>
<accession>A0ABM8VDT6</accession>
<dbReference type="SMART" id="SM00342">
    <property type="entry name" value="HTH_ARAC"/>
    <property type="match status" value="1"/>
</dbReference>
<dbReference type="Pfam" id="PF07883">
    <property type="entry name" value="Cupin_2"/>
    <property type="match status" value="1"/>
</dbReference>
<evidence type="ECO:0000313" key="6">
    <source>
        <dbReference type="Proteomes" id="UP000730618"/>
    </source>
</evidence>
<dbReference type="Proteomes" id="UP000730618">
    <property type="component" value="Unassembled WGS sequence"/>
</dbReference>
<dbReference type="RefSeq" id="WP_218097818.1">
    <property type="nucleotide sequence ID" value="NZ_CAJVCE010000003.1"/>
</dbReference>
<organism evidence="5 6">
    <name type="scientific">Paenibacillus allorhizosphaerae</name>
    <dbReference type="NCBI Taxonomy" id="2849866"/>
    <lineage>
        <taxon>Bacteria</taxon>
        <taxon>Bacillati</taxon>
        <taxon>Bacillota</taxon>
        <taxon>Bacilli</taxon>
        <taxon>Bacillales</taxon>
        <taxon>Paenibacillaceae</taxon>
        <taxon>Paenibacillus</taxon>
    </lineage>
</organism>
<dbReference type="EMBL" id="CAJVCE010000003">
    <property type="protein sequence ID" value="CAG7628695.1"/>
    <property type="molecule type" value="Genomic_DNA"/>
</dbReference>
<protein>
    <submittedName>
        <fullName evidence="5">HTH-type transcriptional activator RhaR</fullName>
    </submittedName>
</protein>
<dbReference type="InterPro" id="IPR018060">
    <property type="entry name" value="HTH_AraC"/>
</dbReference>
<keyword evidence="6" id="KW-1185">Reference proteome</keyword>
<keyword evidence="1" id="KW-0805">Transcription regulation</keyword>
<dbReference type="PANTHER" id="PTHR43280">
    <property type="entry name" value="ARAC-FAMILY TRANSCRIPTIONAL REGULATOR"/>
    <property type="match status" value="1"/>
</dbReference>
<sequence length="290" mass="33870">MSEALISPFIRRAWDSRVSVPWHIRERDLWDYELLYVKEGEVVVTVNHCTYEGIPGDVFLFKPRQKHSIRSVGAADIRQPHIHFDLLEQADSGGVPISFVPEEEMSPEQKQWFRTDRLSDGPIALPNHMRLKNPAAFEQMLFDLITEFQLKLPYHELQTKGQFIKLLTYLVREHHWSSIPQVSGHLPILLNIQQYLNHHSDCDVTLDALSSMFHISKYYLARLFRSAFGMSPIQYHQTVRLEKAKQLIQFTDMTMQSISERLGFANIHVFSRAFKNKEGVAPSHFRRKRS</sequence>
<proteinExistence type="predicted"/>
<dbReference type="PROSITE" id="PS00041">
    <property type="entry name" value="HTH_ARAC_FAMILY_1"/>
    <property type="match status" value="1"/>
</dbReference>
<feature type="domain" description="HTH araC/xylS-type" evidence="4">
    <location>
        <begin position="190"/>
        <end position="288"/>
    </location>
</feature>
<dbReference type="InterPro" id="IPR013096">
    <property type="entry name" value="Cupin_2"/>
</dbReference>
<keyword evidence="3" id="KW-0804">Transcription</keyword>
<gene>
    <name evidence="5" type="primary">rhaR_24</name>
    <name evidence="5" type="ORF">PAECIP111802_01484</name>
</gene>
<reference evidence="5 6" key="1">
    <citation type="submission" date="2021-06" db="EMBL/GenBank/DDBJ databases">
        <authorList>
            <person name="Criscuolo A."/>
        </authorList>
    </citation>
    <scope>NUCLEOTIDE SEQUENCE [LARGE SCALE GENOMIC DNA]</scope>
    <source>
        <strain evidence="6">CIP 111802</strain>
    </source>
</reference>
<keyword evidence="2" id="KW-0238">DNA-binding</keyword>
<evidence type="ECO:0000256" key="3">
    <source>
        <dbReference type="ARBA" id="ARBA00023163"/>
    </source>
</evidence>
<dbReference type="PROSITE" id="PS01124">
    <property type="entry name" value="HTH_ARAC_FAMILY_2"/>
    <property type="match status" value="1"/>
</dbReference>
<evidence type="ECO:0000259" key="4">
    <source>
        <dbReference type="PROSITE" id="PS01124"/>
    </source>
</evidence>
<evidence type="ECO:0000313" key="5">
    <source>
        <dbReference type="EMBL" id="CAG7628695.1"/>
    </source>
</evidence>
<evidence type="ECO:0000256" key="1">
    <source>
        <dbReference type="ARBA" id="ARBA00023015"/>
    </source>
</evidence>
<comment type="caution">
    <text evidence="5">The sequence shown here is derived from an EMBL/GenBank/DDBJ whole genome shotgun (WGS) entry which is preliminary data.</text>
</comment>
<evidence type="ECO:0000256" key="2">
    <source>
        <dbReference type="ARBA" id="ARBA00023125"/>
    </source>
</evidence>
<dbReference type="Pfam" id="PF12833">
    <property type="entry name" value="HTH_18"/>
    <property type="match status" value="1"/>
</dbReference>
<dbReference type="InterPro" id="IPR018062">
    <property type="entry name" value="HTH_AraC-typ_CS"/>
</dbReference>
<dbReference type="PANTHER" id="PTHR43280:SF2">
    <property type="entry name" value="HTH-TYPE TRANSCRIPTIONAL REGULATOR EXSA"/>
    <property type="match status" value="1"/>
</dbReference>